<name>A0A914VVB3_9BILA</name>
<accession>A0A914VVB3</accession>
<protein>
    <submittedName>
        <fullName evidence="3">Uncharacterized protein</fullName>
    </submittedName>
</protein>
<dbReference type="Proteomes" id="UP000887566">
    <property type="component" value="Unplaced"/>
</dbReference>
<feature type="region of interest" description="Disordered" evidence="1">
    <location>
        <begin position="1"/>
        <end position="20"/>
    </location>
</feature>
<sequence>MFLDRRNALEAGQAQHAQQHQIIHPHLISHHPSQPQQQRAVPESEYFRELAELLQESLGPSLHSSDMWGLRDMLRQLKEKRKSHCPYFS</sequence>
<evidence type="ECO:0000313" key="2">
    <source>
        <dbReference type="Proteomes" id="UP000887566"/>
    </source>
</evidence>
<dbReference type="AlphaFoldDB" id="A0A914VVB3"/>
<evidence type="ECO:0000256" key="1">
    <source>
        <dbReference type="SAM" id="MobiDB-lite"/>
    </source>
</evidence>
<keyword evidence="2" id="KW-1185">Reference proteome</keyword>
<proteinExistence type="predicted"/>
<dbReference type="WBParaSite" id="PSAMB.scaffold2580size22426.g18361.t1">
    <property type="protein sequence ID" value="PSAMB.scaffold2580size22426.g18361.t1"/>
    <property type="gene ID" value="PSAMB.scaffold2580size22426.g18361"/>
</dbReference>
<organism evidence="2 3">
    <name type="scientific">Plectus sambesii</name>
    <dbReference type="NCBI Taxonomy" id="2011161"/>
    <lineage>
        <taxon>Eukaryota</taxon>
        <taxon>Metazoa</taxon>
        <taxon>Ecdysozoa</taxon>
        <taxon>Nematoda</taxon>
        <taxon>Chromadorea</taxon>
        <taxon>Plectida</taxon>
        <taxon>Plectina</taxon>
        <taxon>Plectoidea</taxon>
        <taxon>Plectidae</taxon>
        <taxon>Plectus</taxon>
    </lineage>
</organism>
<reference evidence="3" key="1">
    <citation type="submission" date="2022-11" db="UniProtKB">
        <authorList>
            <consortium name="WormBaseParasite"/>
        </authorList>
    </citation>
    <scope>IDENTIFICATION</scope>
</reference>
<evidence type="ECO:0000313" key="3">
    <source>
        <dbReference type="WBParaSite" id="PSAMB.scaffold2580size22426.g18361.t1"/>
    </source>
</evidence>